<name>A0ACC2ZNQ0_9EURO</name>
<sequence>MSEKKPSISKAKSTNSLRSIAAEAAAARANDQESSFHTIRDPRMASTENLSRASSTSRQGQSKDEMAVLSDKLISAINHQQQLDDKLAQARHELEAANAQAAELKAKNLEYESRIRSGELMTKEAVEKRNEKLSVDLEETKKQKEQISQEKRKLDAEVEGLTASLFDEANKMVASANEQRELTEKKNQQLREQIKDGEAVIASQIEQLAELKSLMQQLGSDHRKELADSPNMTPASPQVPKDENLVRLLEAMNLSPVTPDHPVVTPSPSTQLTHLIKPQCRTDIPCYDDFKHMLSTSNPRSHTPSHAPSRAGSGSYGSLAGLGLGYNSQNNSSSPNLSTQASTSSKLAASPGLPGSFSPAPDVKGPAPLKDTRFFKRIMVEDIEPTLRLDISPQISWLQRRSILGAVSESTLIVEPIPEASQRLYGKFTSCSICGESRREGQNPRTHAMRTREGEGANKWAVCTLCLEKVRAVGDLIGYIRMVRDGVVKIADLKDEEEAWEEIIRLRERLFWARLAGGVVPAFLPTAKASPVKAKQDSGADDEDTNKENKTPRFRTPDQSRRNSDEDAEHTADSKSDQAANAQLQAGLDESLTTFENAREKALQNAKQGGSPASTPLTPSRKRESGSFPKISIPRMPQMPQGFWESQVNTLH</sequence>
<comment type="caution">
    <text evidence="1">The sequence shown here is derived from an EMBL/GenBank/DDBJ whole genome shotgun (WGS) entry which is preliminary data.</text>
</comment>
<organism evidence="1 2">
    <name type="scientific">Neophaeococcomyces mojaviensis</name>
    <dbReference type="NCBI Taxonomy" id="3383035"/>
    <lineage>
        <taxon>Eukaryota</taxon>
        <taxon>Fungi</taxon>
        <taxon>Dikarya</taxon>
        <taxon>Ascomycota</taxon>
        <taxon>Pezizomycotina</taxon>
        <taxon>Eurotiomycetes</taxon>
        <taxon>Chaetothyriomycetidae</taxon>
        <taxon>Chaetothyriales</taxon>
        <taxon>Chaetothyriales incertae sedis</taxon>
        <taxon>Neophaeococcomyces</taxon>
    </lineage>
</organism>
<evidence type="ECO:0000313" key="2">
    <source>
        <dbReference type="Proteomes" id="UP001172386"/>
    </source>
</evidence>
<keyword evidence="2" id="KW-1185">Reference proteome</keyword>
<protein>
    <submittedName>
        <fullName evidence="1">Rab guanine nucleotide exchange factor S2</fullName>
    </submittedName>
</protein>
<dbReference type="EMBL" id="JAPDRQ010000454">
    <property type="protein sequence ID" value="KAJ9649141.1"/>
    <property type="molecule type" value="Genomic_DNA"/>
</dbReference>
<gene>
    <name evidence="1" type="primary">SEC2</name>
    <name evidence="1" type="ORF">H2198_010949</name>
</gene>
<proteinExistence type="predicted"/>
<evidence type="ECO:0000313" key="1">
    <source>
        <dbReference type="EMBL" id="KAJ9649141.1"/>
    </source>
</evidence>
<accession>A0ACC2ZNQ0</accession>
<dbReference type="Proteomes" id="UP001172386">
    <property type="component" value="Unassembled WGS sequence"/>
</dbReference>
<reference evidence="1" key="1">
    <citation type="submission" date="2022-10" db="EMBL/GenBank/DDBJ databases">
        <title>Culturing micro-colonial fungi from biological soil crusts in the Mojave desert and describing Neophaeococcomyces mojavensis, and introducing the new genera and species Taxawa tesnikishii.</title>
        <authorList>
            <person name="Kurbessoian T."/>
            <person name="Stajich J.E."/>
        </authorList>
    </citation>
    <scope>NUCLEOTIDE SEQUENCE</scope>
    <source>
        <strain evidence="1">JES_112</strain>
    </source>
</reference>